<feature type="domain" description="DUF1731" evidence="3">
    <location>
        <begin position="248"/>
        <end position="294"/>
    </location>
</feature>
<organism evidence="4 5">
    <name type="scientific">Shewanella zhuhaiensis</name>
    <dbReference type="NCBI Taxonomy" id="2919576"/>
    <lineage>
        <taxon>Bacteria</taxon>
        <taxon>Pseudomonadati</taxon>
        <taxon>Pseudomonadota</taxon>
        <taxon>Gammaproteobacteria</taxon>
        <taxon>Alteromonadales</taxon>
        <taxon>Shewanellaceae</taxon>
        <taxon>Shewanella</taxon>
    </lineage>
</organism>
<dbReference type="InterPro" id="IPR010099">
    <property type="entry name" value="SDR39U1"/>
</dbReference>
<comment type="caution">
    <text evidence="4">The sequence shown here is derived from an EMBL/GenBank/DDBJ whole genome shotgun (WGS) entry which is preliminary data.</text>
</comment>
<evidence type="ECO:0000256" key="1">
    <source>
        <dbReference type="ARBA" id="ARBA00009353"/>
    </source>
</evidence>
<dbReference type="Pfam" id="PF01370">
    <property type="entry name" value="Epimerase"/>
    <property type="match status" value="1"/>
</dbReference>
<dbReference type="InterPro" id="IPR001509">
    <property type="entry name" value="Epimerase_deHydtase"/>
</dbReference>
<evidence type="ECO:0000313" key="4">
    <source>
        <dbReference type="EMBL" id="MCH4296243.1"/>
    </source>
</evidence>
<dbReference type="Proteomes" id="UP001297581">
    <property type="component" value="Unassembled WGS sequence"/>
</dbReference>
<name>A0AAJ1BK33_9GAMM</name>
<evidence type="ECO:0000313" key="5">
    <source>
        <dbReference type="Proteomes" id="UP001297581"/>
    </source>
</evidence>
<sequence length="295" mass="31741">MKILLTGATGFIGRQLVASLQGHQLSIVSRDTAAARELLGDEHDYLRTLDKLDNLNGYDAVINLAGEPIVGKRWSEAQKKLLCHSRWDITELLAALISQSDNPPSVFISGSAVGFYGAQGVDRLSESSTPHPEFTHMLCANWEQLALDAASEQTRVCVLRTGIVLGKHGGALAKMLPAFKACLGGPIGKGTQGMSWIHIEDMVGLIRFLLANDSCRGIFNATAPNPVSNAVFAHTLGEVLHRPALVPAPAFAMKLLLGEAATLLLDGQFVLPTHAKEAGFGFRYPQLRQALENLL</sequence>
<dbReference type="SUPFAM" id="SSF51735">
    <property type="entry name" value="NAD(P)-binding Rossmann-fold domains"/>
    <property type="match status" value="1"/>
</dbReference>
<feature type="domain" description="NAD-dependent epimerase/dehydratase" evidence="2">
    <location>
        <begin position="3"/>
        <end position="220"/>
    </location>
</feature>
<dbReference type="PANTHER" id="PTHR11092:SF0">
    <property type="entry name" value="EPIMERASE FAMILY PROTEIN SDR39U1"/>
    <property type="match status" value="1"/>
</dbReference>
<dbReference type="PANTHER" id="PTHR11092">
    <property type="entry name" value="SUGAR NUCLEOTIDE EPIMERASE RELATED"/>
    <property type="match status" value="1"/>
</dbReference>
<dbReference type="InterPro" id="IPR036291">
    <property type="entry name" value="NAD(P)-bd_dom_sf"/>
</dbReference>
<proteinExistence type="inferred from homology"/>
<accession>A0AAJ1BK33</accession>
<dbReference type="InterPro" id="IPR013549">
    <property type="entry name" value="DUF1731"/>
</dbReference>
<dbReference type="Pfam" id="PF08338">
    <property type="entry name" value="DUF1731"/>
    <property type="match status" value="1"/>
</dbReference>
<keyword evidence="5" id="KW-1185">Reference proteome</keyword>
<dbReference type="Gene3D" id="3.40.50.720">
    <property type="entry name" value="NAD(P)-binding Rossmann-like Domain"/>
    <property type="match status" value="1"/>
</dbReference>
<evidence type="ECO:0000259" key="2">
    <source>
        <dbReference type="Pfam" id="PF01370"/>
    </source>
</evidence>
<dbReference type="AlphaFoldDB" id="A0AAJ1BK33"/>
<dbReference type="RefSeq" id="WP_240592305.1">
    <property type="nucleotide sequence ID" value="NZ_JAKUDL010000008.1"/>
</dbReference>
<dbReference type="CDD" id="cd05242">
    <property type="entry name" value="SDR_a8"/>
    <property type="match status" value="1"/>
</dbReference>
<dbReference type="NCBIfam" id="TIGR01777">
    <property type="entry name" value="yfcH"/>
    <property type="match status" value="1"/>
</dbReference>
<evidence type="ECO:0000259" key="3">
    <source>
        <dbReference type="Pfam" id="PF08338"/>
    </source>
</evidence>
<reference evidence="4 5" key="1">
    <citation type="submission" date="2022-02" db="EMBL/GenBank/DDBJ databases">
        <title>The genome sequence of Shewanella sp. 3B26.</title>
        <authorList>
            <person name="Du J."/>
        </authorList>
    </citation>
    <scope>NUCLEOTIDE SEQUENCE [LARGE SCALE GENOMIC DNA]</scope>
    <source>
        <strain evidence="4 5">3B26</strain>
    </source>
</reference>
<dbReference type="EMBL" id="JAKUDL010000008">
    <property type="protein sequence ID" value="MCH4296243.1"/>
    <property type="molecule type" value="Genomic_DNA"/>
</dbReference>
<protein>
    <submittedName>
        <fullName evidence="4">TIGR01777 family oxidoreductase</fullName>
    </submittedName>
</protein>
<comment type="similarity">
    <text evidence="1">Belongs to the NAD(P)-dependent epimerase/dehydratase family. SDR39U1 subfamily.</text>
</comment>
<gene>
    <name evidence="4" type="ORF">MJ923_18185</name>
</gene>